<evidence type="ECO:0000256" key="2">
    <source>
        <dbReference type="ARBA" id="ARBA00006375"/>
    </source>
</evidence>
<comment type="subcellular location">
    <subcellularLocation>
        <location evidence="1">Mitochondrion membrane</location>
        <topology evidence="1">Multi-pass membrane protein</topology>
    </subcellularLocation>
</comment>
<evidence type="ECO:0000256" key="11">
    <source>
        <dbReference type="ARBA" id="ARBA00041879"/>
    </source>
</evidence>
<dbReference type="SUPFAM" id="SSF103506">
    <property type="entry name" value="Mitochondrial carrier"/>
    <property type="match status" value="1"/>
</dbReference>
<protein>
    <recommendedName>
        <fullName evidence="10">Mitochondrial thiamine pyrophosphate carrier</fullName>
    </recommendedName>
    <alternativeName>
        <fullName evidence="11">Solute carrier family 25 member 19</fullName>
    </alternativeName>
</protein>
<name>A0AAD9NLM9_RIDPI</name>
<evidence type="ECO:0000256" key="14">
    <source>
        <dbReference type="RuleBase" id="RU000488"/>
    </source>
</evidence>
<comment type="catalytic activity">
    <reaction evidence="12">
        <text>thiamine phosphate(out) + thiamine diphosphate(in) = thiamine phosphate(in) + thiamine diphosphate(out)</text>
        <dbReference type="Rhea" id="RHEA:73383"/>
        <dbReference type="ChEBI" id="CHEBI:37575"/>
        <dbReference type="ChEBI" id="CHEBI:58937"/>
    </reaction>
</comment>
<dbReference type="Proteomes" id="UP001209878">
    <property type="component" value="Unassembled WGS sequence"/>
</dbReference>
<dbReference type="AlphaFoldDB" id="A0AAD9NLM9"/>
<evidence type="ECO:0000313" key="16">
    <source>
        <dbReference type="Proteomes" id="UP001209878"/>
    </source>
</evidence>
<comment type="similarity">
    <text evidence="2 14">Belongs to the mitochondrial carrier (TC 2.A.29) family.</text>
</comment>
<evidence type="ECO:0000256" key="7">
    <source>
        <dbReference type="ARBA" id="ARBA00023128"/>
    </source>
</evidence>
<gene>
    <name evidence="15" type="ORF">NP493_775g01013</name>
</gene>
<evidence type="ECO:0000256" key="12">
    <source>
        <dbReference type="ARBA" id="ARBA00050799"/>
    </source>
</evidence>
<dbReference type="GO" id="GO:0090422">
    <property type="term" value="F:thiamine pyrophosphate transmembrane transporter activity"/>
    <property type="evidence" value="ECO:0007669"/>
    <property type="project" value="UniProtKB-ARBA"/>
</dbReference>
<evidence type="ECO:0000256" key="13">
    <source>
        <dbReference type="PROSITE-ProRule" id="PRU00282"/>
    </source>
</evidence>
<proteinExistence type="inferred from homology"/>
<evidence type="ECO:0000256" key="9">
    <source>
        <dbReference type="ARBA" id="ARBA00037549"/>
    </source>
</evidence>
<dbReference type="PANTHER" id="PTHR24089">
    <property type="entry name" value="SOLUTE CARRIER FAMILY 25"/>
    <property type="match status" value="1"/>
</dbReference>
<evidence type="ECO:0000256" key="1">
    <source>
        <dbReference type="ARBA" id="ARBA00004225"/>
    </source>
</evidence>
<dbReference type="InterPro" id="IPR018108">
    <property type="entry name" value="MCP_transmembrane"/>
</dbReference>
<feature type="repeat" description="Solcar" evidence="13">
    <location>
        <begin position="12"/>
        <end position="105"/>
    </location>
</feature>
<evidence type="ECO:0000256" key="3">
    <source>
        <dbReference type="ARBA" id="ARBA00022448"/>
    </source>
</evidence>
<feature type="repeat" description="Solcar" evidence="13">
    <location>
        <begin position="118"/>
        <end position="204"/>
    </location>
</feature>
<keyword evidence="5" id="KW-0677">Repeat</keyword>
<reference evidence="15" key="1">
    <citation type="journal article" date="2023" name="Mol. Biol. Evol.">
        <title>Third-Generation Sequencing Reveals the Adaptive Role of the Epigenome in Three Deep-Sea Polychaetes.</title>
        <authorList>
            <person name="Perez M."/>
            <person name="Aroh O."/>
            <person name="Sun Y."/>
            <person name="Lan Y."/>
            <person name="Juniper S.K."/>
            <person name="Young C.R."/>
            <person name="Angers B."/>
            <person name="Qian P.Y."/>
        </authorList>
    </citation>
    <scope>NUCLEOTIDE SEQUENCE</scope>
    <source>
        <strain evidence="15">R07B-5</strain>
    </source>
</reference>
<comment type="caution">
    <text evidence="15">The sequence shown here is derived from an EMBL/GenBank/DDBJ whole genome shotgun (WGS) entry which is preliminary data.</text>
</comment>
<evidence type="ECO:0000256" key="5">
    <source>
        <dbReference type="ARBA" id="ARBA00022737"/>
    </source>
</evidence>
<keyword evidence="16" id="KW-1185">Reference proteome</keyword>
<comment type="function">
    <text evidence="9">Mitochondrial transporter mediating uptake of thiamine diphosphate into mitochondria. It is not clear if the antiporter activity is affected by the membrane potential or by the proton electrochemical gradient.</text>
</comment>
<keyword evidence="4 13" id="KW-0812">Transmembrane</keyword>
<dbReference type="Gene3D" id="1.50.40.10">
    <property type="entry name" value="Mitochondrial carrier domain"/>
    <property type="match status" value="1"/>
</dbReference>
<accession>A0AAD9NLM9</accession>
<dbReference type="PROSITE" id="PS50920">
    <property type="entry name" value="SOLCAR"/>
    <property type="match status" value="3"/>
</dbReference>
<keyword evidence="6" id="KW-1133">Transmembrane helix</keyword>
<feature type="repeat" description="Solcar" evidence="13">
    <location>
        <begin position="222"/>
        <end position="317"/>
    </location>
</feature>
<keyword evidence="8 13" id="KW-0472">Membrane</keyword>
<dbReference type="PRINTS" id="PR00926">
    <property type="entry name" value="MITOCARRIER"/>
</dbReference>
<dbReference type="EMBL" id="JAODUO010000774">
    <property type="protein sequence ID" value="KAK2174817.1"/>
    <property type="molecule type" value="Genomic_DNA"/>
</dbReference>
<dbReference type="InterPro" id="IPR002067">
    <property type="entry name" value="MCP"/>
</dbReference>
<evidence type="ECO:0000256" key="4">
    <source>
        <dbReference type="ARBA" id="ARBA00022692"/>
    </source>
</evidence>
<dbReference type="Pfam" id="PF00153">
    <property type="entry name" value="Mito_carr"/>
    <property type="match status" value="3"/>
</dbReference>
<keyword evidence="3 14" id="KW-0813">Transport</keyword>
<keyword evidence="7" id="KW-0496">Mitochondrion</keyword>
<dbReference type="GO" id="GO:0031966">
    <property type="term" value="C:mitochondrial membrane"/>
    <property type="evidence" value="ECO:0007669"/>
    <property type="project" value="UniProtKB-SubCell"/>
</dbReference>
<sequence>MVGYDPTDTVHLSQLSHGLAGAASGVFTRAVSQPLDVLKIRFQLQVEPIVKGQNGAKYHSMLQACMVIHREEGAKAFWKGHIPAQVLSVIFGVVQFTVFEVLTQQVSTKLPDTLTSDLKPVTHFVCGSLAGCAATLAAQPFDVIRTRFVAQGTNKMYRTMFHAARCMVVGEGSRALYKGLLPALVQITPQNGFQFSFYSIFKGVYEHLLLKGGETGPAKKRPGSLESIVCGSGAGICAKVIVYPLDMIKKRLQIVGFAEGRAAFGTTRSYSGLRHCLRTIIVEESVRGLYKGLWPSVVKAMVTVGCSFWAYELFCNFMLQIQPER</sequence>
<dbReference type="FunFam" id="1.50.40.10:FF:000011">
    <property type="entry name" value="Mitochondrial thiamine pyrophosphate carrier 1"/>
    <property type="match status" value="1"/>
</dbReference>
<evidence type="ECO:0000256" key="10">
    <source>
        <dbReference type="ARBA" id="ARBA00040836"/>
    </source>
</evidence>
<dbReference type="InterPro" id="IPR023395">
    <property type="entry name" value="MCP_dom_sf"/>
</dbReference>
<organism evidence="15 16">
    <name type="scientific">Ridgeia piscesae</name>
    <name type="common">Tubeworm</name>
    <dbReference type="NCBI Taxonomy" id="27915"/>
    <lineage>
        <taxon>Eukaryota</taxon>
        <taxon>Metazoa</taxon>
        <taxon>Spiralia</taxon>
        <taxon>Lophotrochozoa</taxon>
        <taxon>Annelida</taxon>
        <taxon>Polychaeta</taxon>
        <taxon>Sedentaria</taxon>
        <taxon>Canalipalpata</taxon>
        <taxon>Sabellida</taxon>
        <taxon>Siboglinidae</taxon>
        <taxon>Ridgeia</taxon>
    </lineage>
</organism>
<evidence type="ECO:0000313" key="15">
    <source>
        <dbReference type="EMBL" id="KAK2174817.1"/>
    </source>
</evidence>
<evidence type="ECO:0000256" key="8">
    <source>
        <dbReference type="ARBA" id="ARBA00023136"/>
    </source>
</evidence>
<evidence type="ECO:0000256" key="6">
    <source>
        <dbReference type="ARBA" id="ARBA00022989"/>
    </source>
</evidence>